<gene>
    <name evidence="2" type="ORF">F4692_002378</name>
</gene>
<evidence type="ECO:0000313" key="2">
    <source>
        <dbReference type="EMBL" id="NYE37245.1"/>
    </source>
</evidence>
<evidence type="ECO:0008006" key="4">
    <source>
        <dbReference type="Google" id="ProtNLM"/>
    </source>
</evidence>
<accession>A0A7Y9H3L1</accession>
<organism evidence="2 3">
    <name type="scientific">Nocardioides cavernae</name>
    <dbReference type="NCBI Taxonomy" id="1921566"/>
    <lineage>
        <taxon>Bacteria</taxon>
        <taxon>Bacillati</taxon>
        <taxon>Actinomycetota</taxon>
        <taxon>Actinomycetes</taxon>
        <taxon>Propionibacteriales</taxon>
        <taxon>Nocardioidaceae</taxon>
        <taxon>Nocardioides</taxon>
    </lineage>
</organism>
<proteinExistence type="predicted"/>
<dbReference type="Proteomes" id="UP000549911">
    <property type="component" value="Unassembled WGS sequence"/>
</dbReference>
<sequence length="200" mass="21617">MRASWTSTGPAETSPDGRVGWVSLVPSEGGRVGPTELHADSVDGGAAVSQRLDRSRVPFLGGWFRGQLVYETWGDAASFVSDLVHRPRPVPRAEDLGVLQPDGAYRARITAEGLEILHHDGAPSRVVRLRGFGRTMFADLAWEDDRHVLTTITRNGRQAVARIGTGGRVSLASEWREAGWVGVAFLPPAHGTAARCCRGR</sequence>
<protein>
    <recommendedName>
        <fullName evidence="4">S9 family peptidase</fullName>
    </recommendedName>
</protein>
<evidence type="ECO:0000313" key="3">
    <source>
        <dbReference type="Proteomes" id="UP000549911"/>
    </source>
</evidence>
<comment type="caution">
    <text evidence="2">The sequence shown here is derived from an EMBL/GenBank/DDBJ whole genome shotgun (WGS) entry which is preliminary data.</text>
</comment>
<dbReference type="AlphaFoldDB" id="A0A7Y9H3L1"/>
<reference evidence="2 3" key="1">
    <citation type="submission" date="2020-07" db="EMBL/GenBank/DDBJ databases">
        <authorList>
            <person name="Partida-Martinez L."/>
            <person name="Huntemann M."/>
            <person name="Clum A."/>
            <person name="Wang J."/>
            <person name="Palaniappan K."/>
            <person name="Ritter S."/>
            <person name="Chen I.-M."/>
            <person name="Stamatis D."/>
            <person name="Reddy T."/>
            <person name="O'Malley R."/>
            <person name="Daum C."/>
            <person name="Shapiro N."/>
            <person name="Ivanova N."/>
            <person name="Kyrpides N."/>
            <person name="Woyke T."/>
        </authorList>
    </citation>
    <scope>NUCLEOTIDE SEQUENCE [LARGE SCALE GENOMIC DNA]</scope>
    <source>
        <strain evidence="2 3">AT2.17</strain>
    </source>
</reference>
<name>A0A7Y9H3L1_9ACTN</name>
<dbReference type="RefSeq" id="WP_179619812.1">
    <property type="nucleotide sequence ID" value="NZ_JACCBW010000002.1"/>
</dbReference>
<evidence type="ECO:0000256" key="1">
    <source>
        <dbReference type="SAM" id="MobiDB-lite"/>
    </source>
</evidence>
<feature type="compositionally biased region" description="Polar residues" evidence="1">
    <location>
        <begin position="1"/>
        <end position="11"/>
    </location>
</feature>
<keyword evidence="3" id="KW-1185">Reference proteome</keyword>
<reference evidence="2 3" key="2">
    <citation type="submission" date="2020-08" db="EMBL/GenBank/DDBJ databases">
        <title>The Agave Microbiome: Exploring the role of microbial communities in plant adaptations to desert environments.</title>
        <authorList>
            <person name="Partida-Martinez L.P."/>
        </authorList>
    </citation>
    <scope>NUCLEOTIDE SEQUENCE [LARGE SCALE GENOMIC DNA]</scope>
    <source>
        <strain evidence="2 3">AT2.17</strain>
    </source>
</reference>
<dbReference type="EMBL" id="JACCBW010000002">
    <property type="protein sequence ID" value="NYE37245.1"/>
    <property type="molecule type" value="Genomic_DNA"/>
</dbReference>
<feature type="region of interest" description="Disordered" evidence="1">
    <location>
        <begin position="1"/>
        <end position="20"/>
    </location>
</feature>